<accession>A0AAV3A418</accession>
<dbReference type="GO" id="GO:0043066">
    <property type="term" value="P:negative regulation of apoptotic process"/>
    <property type="evidence" value="ECO:0007669"/>
    <property type="project" value="InterPro"/>
</dbReference>
<name>A0AAV3A418_PYXAD</name>
<proteinExistence type="predicted"/>
<evidence type="ECO:0000313" key="1">
    <source>
        <dbReference type="EMBL" id="DBA21339.1"/>
    </source>
</evidence>
<protein>
    <recommendedName>
        <fullName evidence="3">Radiation-inducible immediate-early gene IEX-1</fullName>
    </recommendedName>
</protein>
<reference evidence="1" key="1">
    <citation type="thesis" date="2020" institute="ProQuest LLC" country="789 East Eisenhower Parkway, Ann Arbor, MI, USA">
        <title>Comparative Genomics and Chromosome Evolution.</title>
        <authorList>
            <person name="Mudd A.B."/>
        </authorList>
    </citation>
    <scope>NUCLEOTIDE SEQUENCE</scope>
    <source>
        <strain evidence="1">1538</strain>
        <tissue evidence="1">Blood</tissue>
    </source>
</reference>
<dbReference type="InterPro" id="IPR024829">
    <property type="entry name" value="IEX-1"/>
</dbReference>
<evidence type="ECO:0000313" key="2">
    <source>
        <dbReference type="Proteomes" id="UP001181693"/>
    </source>
</evidence>
<gene>
    <name evidence="1" type="ORF">GDO54_017996</name>
</gene>
<sequence length="175" mass="19953">MCLESGKRSRRRRAPVPMLCIADSSSSSSETDYAMPIVPAMMPHRNSRPEIFTFDVEAVQSAPTKPSRRGTVGPRSRRARRVLYPAKVRKYLPPPETDRPLRWLYILCLLVFIQICCEESMPDDQPLPTEPNMVSMGDLHRFAGSVFTEPTVPFTNHSHSAQINDTTLTWMMHQH</sequence>
<dbReference type="PANTHER" id="PTHR16915">
    <property type="entry name" value="IMMEDIATE EARLY RESPONSE 3"/>
    <property type="match status" value="1"/>
</dbReference>
<dbReference type="EMBL" id="DYDO01000007">
    <property type="protein sequence ID" value="DBA21339.1"/>
    <property type="molecule type" value="Genomic_DNA"/>
</dbReference>
<dbReference type="PRINTS" id="PR02100">
    <property type="entry name" value="GENEIEX1"/>
</dbReference>
<dbReference type="PANTHER" id="PTHR16915:SF0">
    <property type="entry name" value="RADIATION-INDUCIBLE IMMEDIATE-EARLY GENE IEX-1"/>
    <property type="match status" value="1"/>
</dbReference>
<keyword evidence="2" id="KW-1185">Reference proteome</keyword>
<comment type="caution">
    <text evidence="1">The sequence shown here is derived from an EMBL/GenBank/DDBJ whole genome shotgun (WGS) entry which is preliminary data.</text>
</comment>
<dbReference type="Proteomes" id="UP001181693">
    <property type="component" value="Unassembled WGS sequence"/>
</dbReference>
<dbReference type="AlphaFoldDB" id="A0AAV3A418"/>
<evidence type="ECO:0008006" key="3">
    <source>
        <dbReference type="Google" id="ProtNLM"/>
    </source>
</evidence>
<organism evidence="1 2">
    <name type="scientific">Pyxicephalus adspersus</name>
    <name type="common">African bullfrog</name>
    <dbReference type="NCBI Taxonomy" id="30357"/>
    <lineage>
        <taxon>Eukaryota</taxon>
        <taxon>Metazoa</taxon>
        <taxon>Chordata</taxon>
        <taxon>Craniata</taxon>
        <taxon>Vertebrata</taxon>
        <taxon>Euteleostomi</taxon>
        <taxon>Amphibia</taxon>
        <taxon>Batrachia</taxon>
        <taxon>Anura</taxon>
        <taxon>Neobatrachia</taxon>
        <taxon>Ranoidea</taxon>
        <taxon>Pyxicephalidae</taxon>
        <taxon>Pyxicephalinae</taxon>
        <taxon>Pyxicephalus</taxon>
    </lineage>
</organism>